<dbReference type="SUPFAM" id="SSF55120">
    <property type="entry name" value="Pseudouridine synthase"/>
    <property type="match status" value="1"/>
</dbReference>
<reference evidence="3 4" key="1">
    <citation type="submission" date="2018-06" db="EMBL/GenBank/DDBJ databases">
        <title>Extensive metabolic versatility and redundancy in microbially diverse, dynamic hydrothermal sediments.</title>
        <authorList>
            <person name="Dombrowski N."/>
            <person name="Teske A."/>
            <person name="Baker B.J."/>
        </authorList>
    </citation>
    <scope>NUCLEOTIDE SEQUENCE [LARGE SCALE GENOMIC DNA]</scope>
    <source>
        <strain evidence="3">B10_G13</strain>
    </source>
</reference>
<name>A0A660SHN6_UNCT6</name>
<dbReference type="InterPro" id="IPR050188">
    <property type="entry name" value="RluA_PseudoU_synthase"/>
</dbReference>
<dbReference type="AlphaFoldDB" id="A0A660SHN6"/>
<comment type="similarity">
    <text evidence="1">Belongs to the pseudouridine synthase RluA family.</text>
</comment>
<dbReference type="GO" id="GO:0009982">
    <property type="term" value="F:pseudouridine synthase activity"/>
    <property type="evidence" value="ECO:0007669"/>
    <property type="project" value="InterPro"/>
</dbReference>
<sequence>MKRSFGKLKGKVRYYNKLFYLFLYNYIPLLYNKYNAIKVVYYTKKMTAINYLKKFLLIEDLEIEKLLKKGLILLDYHHTDSKNLIMRNSLFLIPKYIPIKQNKADVVDFEILKETKQYLIINKKAGIKTYSCFPDMEKSVISSLLSIGLIKKQKYIDYESNIIHRLDIDTTGPLIVAKDDKYSNKLKPLFKYRKINKCYIALVYGEFINRDGIIEFPVTRNCYGSYGNYMITARGNNKWART</sequence>
<dbReference type="EMBL" id="QNBD01000141">
    <property type="protein sequence ID" value="RKX70304.1"/>
    <property type="molecule type" value="Genomic_DNA"/>
</dbReference>
<evidence type="ECO:0000259" key="2">
    <source>
        <dbReference type="Pfam" id="PF00849"/>
    </source>
</evidence>
<comment type="caution">
    <text evidence="3">The sequence shown here is derived from an EMBL/GenBank/DDBJ whole genome shotgun (WGS) entry which is preliminary data.</text>
</comment>
<protein>
    <recommendedName>
        <fullName evidence="2">Pseudouridine synthase RsuA/RluA-like domain-containing protein</fullName>
    </recommendedName>
</protein>
<dbReference type="Pfam" id="PF00849">
    <property type="entry name" value="PseudoU_synth_2"/>
    <property type="match status" value="1"/>
</dbReference>
<dbReference type="GO" id="GO:0003723">
    <property type="term" value="F:RNA binding"/>
    <property type="evidence" value="ECO:0007669"/>
    <property type="project" value="InterPro"/>
</dbReference>
<evidence type="ECO:0000313" key="4">
    <source>
        <dbReference type="Proteomes" id="UP000271125"/>
    </source>
</evidence>
<dbReference type="Proteomes" id="UP000271125">
    <property type="component" value="Unassembled WGS sequence"/>
</dbReference>
<proteinExistence type="inferred from homology"/>
<dbReference type="Gene3D" id="3.30.2350.10">
    <property type="entry name" value="Pseudouridine synthase"/>
    <property type="match status" value="1"/>
</dbReference>
<evidence type="ECO:0000313" key="3">
    <source>
        <dbReference type="EMBL" id="RKX70304.1"/>
    </source>
</evidence>
<dbReference type="PANTHER" id="PTHR21600:SF87">
    <property type="entry name" value="RNA PSEUDOURIDYLATE SYNTHASE DOMAIN-CONTAINING PROTEIN 1"/>
    <property type="match status" value="1"/>
</dbReference>
<dbReference type="InterPro" id="IPR006145">
    <property type="entry name" value="PsdUridine_synth_RsuA/RluA"/>
</dbReference>
<dbReference type="PANTHER" id="PTHR21600">
    <property type="entry name" value="MITOCHONDRIAL RNA PSEUDOURIDINE SYNTHASE"/>
    <property type="match status" value="1"/>
</dbReference>
<evidence type="ECO:0000256" key="1">
    <source>
        <dbReference type="ARBA" id="ARBA00010876"/>
    </source>
</evidence>
<feature type="non-terminal residue" evidence="3">
    <location>
        <position position="242"/>
    </location>
</feature>
<gene>
    <name evidence="3" type="ORF">DRP43_03525</name>
</gene>
<dbReference type="GO" id="GO:0140098">
    <property type="term" value="F:catalytic activity, acting on RNA"/>
    <property type="evidence" value="ECO:0007669"/>
    <property type="project" value="UniProtKB-ARBA"/>
</dbReference>
<feature type="domain" description="Pseudouridine synthase RsuA/RluA-like" evidence="2">
    <location>
        <begin position="117"/>
        <end position="223"/>
    </location>
</feature>
<dbReference type="GO" id="GO:0000455">
    <property type="term" value="P:enzyme-directed rRNA pseudouridine synthesis"/>
    <property type="evidence" value="ECO:0007669"/>
    <property type="project" value="TreeGrafter"/>
</dbReference>
<accession>A0A660SHN6</accession>
<organism evidence="3 4">
    <name type="scientific">candidate division TA06 bacterium</name>
    <dbReference type="NCBI Taxonomy" id="2250710"/>
    <lineage>
        <taxon>Bacteria</taxon>
        <taxon>Bacteria division TA06</taxon>
    </lineage>
</organism>
<dbReference type="InterPro" id="IPR020103">
    <property type="entry name" value="PsdUridine_synth_cat_dom_sf"/>
</dbReference>